<gene>
    <name evidence="1" type="ORF">SAMN05216192_13619</name>
</gene>
<dbReference type="Proteomes" id="UP000199050">
    <property type="component" value="Unassembled WGS sequence"/>
</dbReference>
<proteinExistence type="predicted"/>
<evidence type="ECO:0000313" key="1">
    <source>
        <dbReference type="EMBL" id="SDK25225.1"/>
    </source>
</evidence>
<sequence length="101" mass="11640">MDTKHVDLIRRELLKLEKLLLTAEIRTSVKELSILLAEEFFEIGSSGKMWRIKDGIDSNGIGIVKMNLSDFDIHPLSENIVLTTFKIFNEEKKQYSLRSSI</sequence>
<dbReference type="EMBL" id="FNDX01000036">
    <property type="protein sequence ID" value="SDK25225.1"/>
    <property type="molecule type" value="Genomic_DNA"/>
</dbReference>
<accession>A0A1G9AFC1</accession>
<name>A0A1G9AFC1_9BACL</name>
<dbReference type="SUPFAM" id="SSF54427">
    <property type="entry name" value="NTF2-like"/>
    <property type="match status" value="1"/>
</dbReference>
<organism evidence="1 2">
    <name type="scientific">Paenibacillus typhae</name>
    <dbReference type="NCBI Taxonomy" id="1174501"/>
    <lineage>
        <taxon>Bacteria</taxon>
        <taxon>Bacillati</taxon>
        <taxon>Bacillota</taxon>
        <taxon>Bacilli</taxon>
        <taxon>Bacillales</taxon>
        <taxon>Paenibacillaceae</taxon>
        <taxon>Paenibacillus</taxon>
    </lineage>
</organism>
<protein>
    <recommendedName>
        <fullName evidence="3">DUF4440 domain-containing protein</fullName>
    </recommendedName>
</protein>
<dbReference type="AlphaFoldDB" id="A0A1G9AFC1"/>
<dbReference type="InterPro" id="IPR032710">
    <property type="entry name" value="NTF2-like_dom_sf"/>
</dbReference>
<evidence type="ECO:0000313" key="2">
    <source>
        <dbReference type="Proteomes" id="UP000199050"/>
    </source>
</evidence>
<reference evidence="2" key="1">
    <citation type="submission" date="2016-10" db="EMBL/GenBank/DDBJ databases">
        <authorList>
            <person name="Varghese N."/>
            <person name="Submissions S."/>
        </authorList>
    </citation>
    <scope>NUCLEOTIDE SEQUENCE [LARGE SCALE GENOMIC DNA]</scope>
    <source>
        <strain evidence="2">CGMCC 1.11012</strain>
    </source>
</reference>
<dbReference type="STRING" id="1174501.SAMN05216192_13619"/>
<evidence type="ECO:0008006" key="3">
    <source>
        <dbReference type="Google" id="ProtNLM"/>
    </source>
</evidence>
<keyword evidence="2" id="KW-1185">Reference proteome</keyword>